<feature type="compositionally biased region" description="Basic and acidic residues" evidence="1">
    <location>
        <begin position="841"/>
        <end position="850"/>
    </location>
</feature>
<keyword evidence="3" id="KW-1185">Reference proteome</keyword>
<feature type="region of interest" description="Disordered" evidence="1">
    <location>
        <begin position="259"/>
        <end position="280"/>
    </location>
</feature>
<gene>
    <name evidence="2" type="ORF">VCUG_00603</name>
</gene>
<feature type="compositionally biased region" description="Basic and acidic residues" evidence="1">
    <location>
        <begin position="918"/>
        <end position="937"/>
    </location>
</feature>
<feature type="compositionally biased region" description="Polar residues" evidence="1">
    <location>
        <begin position="666"/>
        <end position="675"/>
    </location>
</feature>
<reference evidence="3" key="1">
    <citation type="submission" date="2011-03" db="EMBL/GenBank/DDBJ databases">
        <title>The genome sequence of Vavraia culicis strain floridensis.</title>
        <authorList>
            <consortium name="The Broad Institute Genome Sequencing Platform"/>
            <person name="Cuomo C."/>
            <person name="Becnel J."/>
            <person name="Sanscrainte N."/>
            <person name="Young S.K."/>
            <person name="Zeng Q."/>
            <person name="Gargeya S."/>
            <person name="Fitzgerald M."/>
            <person name="Haas B."/>
            <person name="Abouelleil A."/>
            <person name="Alvarado L."/>
            <person name="Arachchi H.M."/>
            <person name="Berlin A."/>
            <person name="Chapman S.B."/>
            <person name="Gearin G."/>
            <person name="Goldberg J."/>
            <person name="Griggs A."/>
            <person name="Gujja S."/>
            <person name="Hansen M."/>
            <person name="Heiman D."/>
            <person name="Howarth C."/>
            <person name="Larimer J."/>
            <person name="Lui A."/>
            <person name="MacDonald P.J.P."/>
            <person name="McCowen C."/>
            <person name="Montmayeur A."/>
            <person name="Murphy C."/>
            <person name="Neiman D."/>
            <person name="Pearson M."/>
            <person name="Priest M."/>
            <person name="Roberts A."/>
            <person name="Saif S."/>
            <person name="Shea T."/>
            <person name="Sisk P."/>
            <person name="Stolte C."/>
            <person name="Sykes S."/>
            <person name="Wortman J."/>
            <person name="Nusbaum C."/>
            <person name="Birren B."/>
        </authorList>
    </citation>
    <scope>NUCLEOTIDE SEQUENCE [LARGE SCALE GENOMIC DNA]</scope>
    <source>
        <strain evidence="3">floridensis</strain>
    </source>
</reference>
<dbReference type="VEuPathDB" id="MicrosporidiaDB:VCUG_00603"/>
<evidence type="ECO:0000313" key="2">
    <source>
        <dbReference type="EMBL" id="ELA47883.2"/>
    </source>
</evidence>
<organism evidence="2 3">
    <name type="scientific">Vavraia culicis (isolate floridensis)</name>
    <name type="common">Microsporidian parasite</name>
    <dbReference type="NCBI Taxonomy" id="948595"/>
    <lineage>
        <taxon>Eukaryota</taxon>
        <taxon>Fungi</taxon>
        <taxon>Fungi incertae sedis</taxon>
        <taxon>Microsporidia</taxon>
        <taxon>Pleistophoridae</taxon>
        <taxon>Vavraia</taxon>
    </lineage>
</organism>
<dbReference type="InParanoid" id="L2GX93"/>
<evidence type="ECO:0000313" key="3">
    <source>
        <dbReference type="Proteomes" id="UP000011081"/>
    </source>
</evidence>
<dbReference type="OrthoDB" id="10281556at2759"/>
<feature type="region of interest" description="Disordered" evidence="1">
    <location>
        <begin position="830"/>
        <end position="852"/>
    </location>
</feature>
<protein>
    <submittedName>
        <fullName evidence="2">Uncharacterized protein</fullName>
    </submittedName>
</protein>
<sequence length="1066" mass="118490">MHAMPNKRIKRNTSTSLRARDSACTLNRKNEPGISGKKSGGDSALPEVLSSTNTFLGVSKVIGRASSTDIPSHDHIGNDEHTNVINKEERIEMCGDGAGNRYGNVISLYNDLKEVMELIAMYKYGNNNEDGGKETDEVMRDGHYMEDLFRDVARNMIVKYKRRNVSCEVKEGFYLCNECMERYIVVERHLRNENMVSDEIGESKKGKRNENMVGDEIGENRVKENGNNKKIIVGKDQGQMIKIGGNTNREKCLDEKMAKNERGHQDEECPQETREGVAGDVSQKCSVDSISMNLNDRKLHRKTSLRSGAVGTEKGAVTGIIDKDGPMNMLNALKIVSIAGDTAEKRKNLLKSEKLVDKALKVDEMIRKKDGSTPKADETSSHNEKKVGLNRSAMTGPAHFKVKVIRNDRDEGYFVYKPKLKEKKGVLLGFDAITNEIMKENKTFNARQGSNMRLRKVLADGKAAFSGVGSPVIAPVGVLKVIKSKVANMERDGKVREVETEKVESLSGGKKDVLKVKDSKDTAGEIIGRMREVPHKDMKERNIETKKIGSVSGSRNELDGIVPVGHSAMLGGISSSGNDKVRESTACVMGTNQKSGAPRVIGVSFKVAKLDCDRDVQAKVNLVKIRNCGDIPDEKTNTEIGETITKKRLNELRAIYDREDDRRGSGISNVKQSYNEPEERQVSGKLGDIRNALRVIRDIKAKSNKQDAINDKSPHDIIHRRQEISGTNPMAEPTDSNLFPAVVKSHKVINLITPNLLKANDLFRDETEKDKSSQLSQIEREIDVKEEIIRREQMNFFSSKKNDAKNRKVVTKGRIENHGDKHLEAHIEKIATTGSGNSKDSAGETKDSVERATVNVRTTDISSASRPVKNEEKKKNMYQMMVEQIKDTLTFKPAKPQPGARESSGRNAAPSGVADVNDAEKDNKTNRKTTDGVLDNKDVALAKDKPVAVPAKEKADIASANTNISEVKAYVGAETSEDVVHKVSSVEVDEGNSLGDVKRSRNRRVTRAEPSKEENFEPNTKDERASPVSRDEYVILTLDELREYRVRVRELIDYFEKLIAECNAKN</sequence>
<feature type="region of interest" description="Disordered" evidence="1">
    <location>
        <begin position="891"/>
        <end position="937"/>
    </location>
</feature>
<feature type="compositionally biased region" description="Basic and acidic residues" evidence="1">
    <location>
        <begin position="259"/>
        <end position="277"/>
    </location>
</feature>
<feature type="region of interest" description="Disordered" evidence="1">
    <location>
        <begin position="1"/>
        <end position="45"/>
    </location>
</feature>
<feature type="region of interest" description="Disordered" evidence="1">
    <location>
        <begin position="662"/>
        <end position="683"/>
    </location>
</feature>
<feature type="compositionally biased region" description="Basic residues" evidence="1">
    <location>
        <begin position="1"/>
        <end position="11"/>
    </location>
</feature>
<dbReference type="HOGENOM" id="CLU_288394_0_0_1"/>
<evidence type="ECO:0000256" key="1">
    <source>
        <dbReference type="SAM" id="MobiDB-lite"/>
    </source>
</evidence>
<dbReference type="Proteomes" id="UP000011081">
    <property type="component" value="Unassembled WGS sequence"/>
</dbReference>
<accession>L2GX93</accession>
<dbReference type="AlphaFoldDB" id="L2GX93"/>
<dbReference type="GeneID" id="19878488"/>
<name>L2GX93_VAVCU</name>
<feature type="compositionally biased region" description="Basic and acidic residues" evidence="1">
    <location>
        <begin position="1006"/>
        <end position="1027"/>
    </location>
</feature>
<proteinExistence type="predicted"/>
<feature type="region of interest" description="Disordered" evidence="1">
    <location>
        <begin position="990"/>
        <end position="1027"/>
    </location>
</feature>
<feature type="region of interest" description="Disordered" evidence="1">
    <location>
        <begin position="367"/>
        <end position="386"/>
    </location>
</feature>
<dbReference type="EMBL" id="GL877410">
    <property type="protein sequence ID" value="ELA47883.2"/>
    <property type="molecule type" value="Genomic_DNA"/>
</dbReference>
<dbReference type="RefSeq" id="XP_008073607.1">
    <property type="nucleotide sequence ID" value="XM_008075416.1"/>
</dbReference>